<name>A0A6H1ZFK7_9ZZZZ</name>
<accession>A0A6H1ZFK7</accession>
<dbReference type="Pfam" id="PF13578">
    <property type="entry name" value="Methyltransf_24"/>
    <property type="match status" value="1"/>
</dbReference>
<keyword evidence="1" id="KW-0808">Transferase</keyword>
<dbReference type="Gene3D" id="3.40.50.150">
    <property type="entry name" value="Vaccinia Virus protein VP39"/>
    <property type="match status" value="1"/>
</dbReference>
<dbReference type="GO" id="GO:0008168">
    <property type="term" value="F:methyltransferase activity"/>
    <property type="evidence" value="ECO:0007669"/>
    <property type="project" value="UniProtKB-KW"/>
</dbReference>
<dbReference type="SUPFAM" id="SSF53335">
    <property type="entry name" value="S-adenosyl-L-methionine-dependent methyltransferases"/>
    <property type="match status" value="1"/>
</dbReference>
<organism evidence="1">
    <name type="scientific">viral metagenome</name>
    <dbReference type="NCBI Taxonomy" id="1070528"/>
    <lineage>
        <taxon>unclassified sequences</taxon>
        <taxon>metagenomes</taxon>
        <taxon>organismal metagenomes</taxon>
    </lineage>
</organism>
<dbReference type="EMBL" id="MT144019">
    <property type="protein sequence ID" value="QJA46693.1"/>
    <property type="molecule type" value="Genomic_DNA"/>
</dbReference>
<dbReference type="EMBL" id="MT144600">
    <property type="protein sequence ID" value="QJH94394.1"/>
    <property type="molecule type" value="Genomic_DNA"/>
</dbReference>
<protein>
    <submittedName>
        <fullName evidence="1">Putative methyltransferase</fullName>
    </submittedName>
</protein>
<proteinExistence type="predicted"/>
<keyword evidence="1" id="KW-0489">Methyltransferase</keyword>
<dbReference type="AlphaFoldDB" id="A0A6H1ZFK7"/>
<reference evidence="1" key="1">
    <citation type="submission" date="2020-03" db="EMBL/GenBank/DDBJ databases">
        <title>The deep terrestrial virosphere.</title>
        <authorList>
            <person name="Holmfeldt K."/>
            <person name="Nilsson E."/>
            <person name="Simone D."/>
            <person name="Lopez-Fernandez M."/>
            <person name="Wu X."/>
            <person name="de Brujin I."/>
            <person name="Lundin D."/>
            <person name="Andersson A."/>
            <person name="Bertilsson S."/>
            <person name="Dopson M."/>
        </authorList>
    </citation>
    <scope>NUCLEOTIDE SEQUENCE</scope>
    <source>
        <strain evidence="1">TM448A00520</strain>
        <strain evidence="2">TM448B00218</strain>
    </source>
</reference>
<evidence type="ECO:0000313" key="2">
    <source>
        <dbReference type="EMBL" id="QJH94394.1"/>
    </source>
</evidence>
<dbReference type="InterPro" id="IPR029063">
    <property type="entry name" value="SAM-dependent_MTases_sf"/>
</dbReference>
<evidence type="ECO:0000313" key="1">
    <source>
        <dbReference type="EMBL" id="QJA46693.1"/>
    </source>
</evidence>
<gene>
    <name evidence="1" type="ORF">TM448A00520_0002</name>
    <name evidence="2" type="ORF">TM448B00218_0037</name>
</gene>
<dbReference type="GO" id="GO:0032259">
    <property type="term" value="P:methylation"/>
    <property type="evidence" value="ECO:0007669"/>
    <property type="project" value="UniProtKB-KW"/>
</dbReference>
<sequence length="208" mass="24091">MKFTDRIKHSKLPYAFRAGKELYMEDWVMLDRLLPIILFHREGCLVEIGVGVSTFFMCKHGHDFERTVYSVDMNSEKLKKYSTTGLYSGHKPMWGTSEDFIKTFNEPCAAVLIDGAHDYEIAKMEFDFFFGKLVEGGVIFIHDTYPPVAEGDDPAALLVSDGCGDVWKLRGELEQRRDEMEVFTWPYTAKWMGLTMVLKKEKERPYWG</sequence>